<dbReference type="AlphaFoldDB" id="A0A5E4NIA1"/>
<keyword evidence="6 12" id="KW-0654">Proteoglycan</keyword>
<evidence type="ECO:0000256" key="9">
    <source>
        <dbReference type="ARBA" id="ARBA00023207"/>
    </source>
</evidence>
<sequence length="709" mass="78286">MARDCRPFAVALSVLLLAGRAASPAAADPAAGSCYRTANYFRTHFNDTGNVLDRPTSGVPLQVCGNGKSQETCCGENSEPQLVTVGRDLYDDKLQTSLNTLSVMYKEKATKFDEYFRDMLNKARMGFHDMFKRTYGMMYEQNSYLFQDLFRDLEKYYDSGNTNIIEVLENFFSVLCQKMFTVMNSQYTFDSKYLVCVSESMSEVAPFGDVPDKLSAPLKRSFVASRTYVQALKLAGDILTNINKMMPTQECLVGFTRMTQCPACKGLQNSKACNGYCLNVMKGCLAYHSQLDQDWNAFLDIMEKVKKRLLGPFNIELVVIPINVKISEGIMNFQENAPKVSQKVFANCGKPQLGPTSSRRRRRDVYDGDYDDYQQGQVMNDGKNKKASAKDDDGDDEEDDGDDDDNEYVDSKPTVVRNEKKDRVVPHAEHGDRKKQRKNKNNNGPKNGGNSGGAANNKNRKKNNNKSDGLEDEEEDQGGPAFAFHRLLKDIGTHVASTKNFWKRLPYEVCNNEVAVIETGQNTTCWNGSALASYTKEVMRDGIKNQRRNPEVPVDLGRTSSLLNEQVFALKALTNLLKNAYQGLDVEWDMEEVFHGGESSGIGPIQSSGDGSGDEDSEPPSATVAVEGGAQTPQTPSSATTTPATATAAPPNTAVKKADDDNRVDPTTTTGTGSSAGHRPKPTLQRALAAYMLPVVAVWFGGSFLEWIL</sequence>
<comment type="subcellular location">
    <subcellularLocation>
        <location evidence="1 12">Cell membrane</location>
        <topology evidence="1 12">Lipid-anchor</topology>
        <topology evidence="1 12">GPI-anchor</topology>
    </subcellularLocation>
</comment>
<dbReference type="OrthoDB" id="10010764at2759"/>
<evidence type="ECO:0000256" key="2">
    <source>
        <dbReference type="ARBA" id="ARBA00010260"/>
    </source>
</evidence>
<dbReference type="Proteomes" id="UP000325440">
    <property type="component" value="Unassembled WGS sequence"/>
</dbReference>
<dbReference type="GO" id="GO:0005886">
    <property type="term" value="C:plasma membrane"/>
    <property type="evidence" value="ECO:0007669"/>
    <property type="project" value="UniProtKB-SubCell"/>
</dbReference>
<keyword evidence="8" id="KW-0325">Glycoprotein</keyword>
<evidence type="ECO:0000256" key="12">
    <source>
        <dbReference type="RuleBase" id="RU003519"/>
    </source>
</evidence>
<keyword evidence="9 12" id="KW-0357">Heparan sulfate</keyword>
<comment type="similarity">
    <text evidence="2 11">Belongs to the glypican family.</text>
</comment>
<evidence type="ECO:0000256" key="7">
    <source>
        <dbReference type="ARBA" id="ARBA00023136"/>
    </source>
</evidence>
<feature type="compositionally biased region" description="Acidic residues" evidence="13">
    <location>
        <begin position="392"/>
        <end position="408"/>
    </location>
</feature>
<evidence type="ECO:0000313" key="15">
    <source>
        <dbReference type="EMBL" id="VVC43423.1"/>
    </source>
</evidence>
<feature type="compositionally biased region" description="Basic and acidic residues" evidence="13">
    <location>
        <begin position="417"/>
        <end position="432"/>
    </location>
</feature>
<evidence type="ECO:0000256" key="6">
    <source>
        <dbReference type="ARBA" id="ARBA00022974"/>
    </source>
</evidence>
<keyword evidence="4 12" id="KW-0336">GPI-anchor</keyword>
<keyword evidence="10 12" id="KW-0449">Lipoprotein</keyword>
<accession>A0A5E4NIA1</accession>
<dbReference type="GO" id="GO:0098552">
    <property type="term" value="C:side of membrane"/>
    <property type="evidence" value="ECO:0007669"/>
    <property type="project" value="UniProtKB-KW"/>
</dbReference>
<dbReference type="GO" id="GO:0045202">
    <property type="term" value="C:synapse"/>
    <property type="evidence" value="ECO:0007669"/>
    <property type="project" value="TreeGrafter"/>
</dbReference>
<evidence type="ECO:0000256" key="11">
    <source>
        <dbReference type="RuleBase" id="RU003518"/>
    </source>
</evidence>
<dbReference type="GO" id="GO:0005576">
    <property type="term" value="C:extracellular region"/>
    <property type="evidence" value="ECO:0007669"/>
    <property type="project" value="TreeGrafter"/>
</dbReference>
<evidence type="ECO:0000256" key="4">
    <source>
        <dbReference type="ARBA" id="ARBA00022622"/>
    </source>
</evidence>
<evidence type="ECO:0000256" key="13">
    <source>
        <dbReference type="SAM" id="MobiDB-lite"/>
    </source>
</evidence>
<dbReference type="PANTHER" id="PTHR10822:SF30">
    <property type="entry name" value="DALLY-LIKE, ISOFORM A"/>
    <property type="match status" value="1"/>
</dbReference>
<gene>
    <name evidence="15" type="ORF">CINCED_3A021408</name>
</gene>
<evidence type="ECO:0000256" key="14">
    <source>
        <dbReference type="SAM" id="SignalP"/>
    </source>
</evidence>
<dbReference type="Pfam" id="PF01153">
    <property type="entry name" value="Glypican"/>
    <property type="match status" value="2"/>
</dbReference>
<dbReference type="GO" id="GO:0016477">
    <property type="term" value="P:cell migration"/>
    <property type="evidence" value="ECO:0007669"/>
    <property type="project" value="TreeGrafter"/>
</dbReference>
<dbReference type="EMBL" id="CABPRJ010002369">
    <property type="protein sequence ID" value="VVC43423.1"/>
    <property type="molecule type" value="Genomic_DNA"/>
</dbReference>
<keyword evidence="7 12" id="KW-0472">Membrane</keyword>
<proteinExistence type="inferred from homology"/>
<feature type="compositionally biased region" description="Basic and acidic residues" evidence="13">
    <location>
        <begin position="382"/>
        <end position="391"/>
    </location>
</feature>
<feature type="signal peptide" evidence="14">
    <location>
        <begin position="1"/>
        <end position="27"/>
    </location>
</feature>
<keyword evidence="16" id="KW-1185">Reference proteome</keyword>
<dbReference type="GO" id="GO:0009966">
    <property type="term" value="P:regulation of signal transduction"/>
    <property type="evidence" value="ECO:0007669"/>
    <property type="project" value="InterPro"/>
</dbReference>
<feature type="region of interest" description="Disordered" evidence="13">
    <location>
        <begin position="595"/>
        <end position="681"/>
    </location>
</feature>
<keyword evidence="5 14" id="KW-0732">Signal</keyword>
<evidence type="ECO:0000256" key="1">
    <source>
        <dbReference type="ARBA" id="ARBA00004609"/>
    </source>
</evidence>
<feature type="chain" id="PRO_5022793031" evidence="14">
    <location>
        <begin position="28"/>
        <end position="709"/>
    </location>
</feature>
<evidence type="ECO:0000256" key="5">
    <source>
        <dbReference type="ARBA" id="ARBA00022729"/>
    </source>
</evidence>
<evidence type="ECO:0000256" key="10">
    <source>
        <dbReference type="ARBA" id="ARBA00023288"/>
    </source>
</evidence>
<evidence type="ECO:0000313" key="16">
    <source>
        <dbReference type="Proteomes" id="UP000325440"/>
    </source>
</evidence>
<protein>
    <submittedName>
        <fullName evidence="15">Glypican</fullName>
    </submittedName>
</protein>
<keyword evidence="3" id="KW-1003">Cell membrane</keyword>
<evidence type="ECO:0000256" key="3">
    <source>
        <dbReference type="ARBA" id="ARBA00022475"/>
    </source>
</evidence>
<dbReference type="InterPro" id="IPR001863">
    <property type="entry name" value="Glypican"/>
</dbReference>
<organism evidence="15 16">
    <name type="scientific">Cinara cedri</name>
    <dbReference type="NCBI Taxonomy" id="506608"/>
    <lineage>
        <taxon>Eukaryota</taxon>
        <taxon>Metazoa</taxon>
        <taxon>Ecdysozoa</taxon>
        <taxon>Arthropoda</taxon>
        <taxon>Hexapoda</taxon>
        <taxon>Insecta</taxon>
        <taxon>Pterygota</taxon>
        <taxon>Neoptera</taxon>
        <taxon>Paraneoptera</taxon>
        <taxon>Hemiptera</taxon>
        <taxon>Sternorrhyncha</taxon>
        <taxon>Aphidomorpha</taxon>
        <taxon>Aphidoidea</taxon>
        <taxon>Aphididae</taxon>
        <taxon>Lachninae</taxon>
        <taxon>Cinara</taxon>
    </lineage>
</organism>
<dbReference type="PANTHER" id="PTHR10822">
    <property type="entry name" value="GLYPICAN"/>
    <property type="match status" value="1"/>
</dbReference>
<dbReference type="GO" id="GO:1905475">
    <property type="term" value="P:regulation of protein localization to membrane"/>
    <property type="evidence" value="ECO:0007669"/>
    <property type="project" value="TreeGrafter"/>
</dbReference>
<feature type="compositionally biased region" description="Low complexity" evidence="13">
    <location>
        <begin position="630"/>
        <end position="654"/>
    </location>
</feature>
<feature type="region of interest" description="Disordered" evidence="13">
    <location>
        <begin position="348"/>
        <end position="477"/>
    </location>
</feature>
<name>A0A5E4NIA1_9HEMI</name>
<dbReference type="GO" id="GO:0009986">
    <property type="term" value="C:cell surface"/>
    <property type="evidence" value="ECO:0007669"/>
    <property type="project" value="TreeGrafter"/>
</dbReference>
<comment type="function">
    <text evidence="12">Cell surface proteoglycan.</text>
</comment>
<reference evidence="15 16" key="1">
    <citation type="submission" date="2019-08" db="EMBL/GenBank/DDBJ databases">
        <authorList>
            <person name="Alioto T."/>
            <person name="Alioto T."/>
            <person name="Gomez Garrido J."/>
        </authorList>
    </citation>
    <scope>NUCLEOTIDE SEQUENCE [LARGE SCALE GENOMIC DNA]</scope>
</reference>
<evidence type="ECO:0000256" key="8">
    <source>
        <dbReference type="ARBA" id="ARBA00023180"/>
    </source>
</evidence>